<accession>A0AAN7SRE6</accession>
<comment type="caution">
    <text evidence="1">The sequence shown here is derived from an EMBL/GenBank/DDBJ whole genome shotgun (WGS) entry which is preliminary data.</text>
</comment>
<keyword evidence="2" id="KW-1185">Reference proteome</keyword>
<gene>
    <name evidence="1" type="ORF">RN001_008586</name>
</gene>
<evidence type="ECO:0000313" key="2">
    <source>
        <dbReference type="Proteomes" id="UP001353858"/>
    </source>
</evidence>
<dbReference type="Proteomes" id="UP001353858">
    <property type="component" value="Unassembled WGS sequence"/>
</dbReference>
<protein>
    <submittedName>
        <fullName evidence="1">Uncharacterized protein</fullName>
    </submittedName>
</protein>
<dbReference type="AlphaFoldDB" id="A0AAN7SRE6"/>
<dbReference type="EMBL" id="JARPUR010000003">
    <property type="protein sequence ID" value="KAK4880440.1"/>
    <property type="molecule type" value="Genomic_DNA"/>
</dbReference>
<name>A0AAN7SRE6_9COLE</name>
<evidence type="ECO:0000313" key="1">
    <source>
        <dbReference type="EMBL" id="KAK4880440.1"/>
    </source>
</evidence>
<organism evidence="1 2">
    <name type="scientific">Aquatica leii</name>
    <dbReference type="NCBI Taxonomy" id="1421715"/>
    <lineage>
        <taxon>Eukaryota</taxon>
        <taxon>Metazoa</taxon>
        <taxon>Ecdysozoa</taxon>
        <taxon>Arthropoda</taxon>
        <taxon>Hexapoda</taxon>
        <taxon>Insecta</taxon>
        <taxon>Pterygota</taxon>
        <taxon>Neoptera</taxon>
        <taxon>Endopterygota</taxon>
        <taxon>Coleoptera</taxon>
        <taxon>Polyphaga</taxon>
        <taxon>Elateriformia</taxon>
        <taxon>Elateroidea</taxon>
        <taxon>Lampyridae</taxon>
        <taxon>Luciolinae</taxon>
        <taxon>Aquatica</taxon>
    </lineage>
</organism>
<sequence>MEKLPVLSGDLFEVTNYEDNVNLDSADAQRISNTDETNWIEYLNSIRNSQSILELDKTDCVFSDQENDNTPNARGVYQSQLATCKFEPPFVTELKDHISRDVEDEVLEIISISSEEIQEEDDDIWPEFPEGFMETMDAIEEMIDIGVI</sequence>
<reference evidence="2" key="1">
    <citation type="submission" date="2023-01" db="EMBL/GenBank/DDBJ databases">
        <title>Key to firefly adult light organ development and bioluminescence: homeobox transcription factors regulate luciferase expression and transportation to peroxisome.</title>
        <authorList>
            <person name="Fu X."/>
        </authorList>
    </citation>
    <scope>NUCLEOTIDE SEQUENCE [LARGE SCALE GENOMIC DNA]</scope>
</reference>
<proteinExistence type="predicted"/>